<dbReference type="Proteomes" id="UP001151760">
    <property type="component" value="Unassembled WGS sequence"/>
</dbReference>
<evidence type="ECO:0000256" key="1">
    <source>
        <dbReference type="SAM" id="MobiDB-lite"/>
    </source>
</evidence>
<dbReference type="EMBL" id="BQNB010010843">
    <property type="protein sequence ID" value="GJS82678.1"/>
    <property type="molecule type" value="Genomic_DNA"/>
</dbReference>
<organism evidence="2 3">
    <name type="scientific">Tanacetum coccineum</name>
    <dbReference type="NCBI Taxonomy" id="301880"/>
    <lineage>
        <taxon>Eukaryota</taxon>
        <taxon>Viridiplantae</taxon>
        <taxon>Streptophyta</taxon>
        <taxon>Embryophyta</taxon>
        <taxon>Tracheophyta</taxon>
        <taxon>Spermatophyta</taxon>
        <taxon>Magnoliopsida</taxon>
        <taxon>eudicotyledons</taxon>
        <taxon>Gunneridae</taxon>
        <taxon>Pentapetalae</taxon>
        <taxon>asterids</taxon>
        <taxon>campanulids</taxon>
        <taxon>Asterales</taxon>
        <taxon>Asteraceae</taxon>
        <taxon>Asteroideae</taxon>
        <taxon>Anthemideae</taxon>
        <taxon>Anthemidinae</taxon>
        <taxon>Tanacetum</taxon>
    </lineage>
</organism>
<keyword evidence="3" id="KW-1185">Reference proteome</keyword>
<evidence type="ECO:0000313" key="3">
    <source>
        <dbReference type="Proteomes" id="UP001151760"/>
    </source>
</evidence>
<sequence>MSESSVENYKGKKIVEEKKPNDELENPTSEDNLILGNYVKKCLSKGPICQEYLEGNALDPWIPALEQGVATI</sequence>
<comment type="caution">
    <text evidence="2">The sequence shown here is derived from an EMBL/GenBank/DDBJ whole genome shotgun (WGS) entry which is preliminary data.</text>
</comment>
<reference evidence="2" key="2">
    <citation type="submission" date="2022-01" db="EMBL/GenBank/DDBJ databases">
        <authorList>
            <person name="Yamashiro T."/>
            <person name="Shiraishi A."/>
            <person name="Satake H."/>
            <person name="Nakayama K."/>
        </authorList>
    </citation>
    <scope>NUCLEOTIDE SEQUENCE</scope>
</reference>
<proteinExistence type="predicted"/>
<protein>
    <submittedName>
        <fullName evidence="2">Uncharacterized protein</fullName>
    </submittedName>
</protein>
<feature type="compositionally biased region" description="Basic and acidic residues" evidence="1">
    <location>
        <begin position="9"/>
        <end position="22"/>
    </location>
</feature>
<gene>
    <name evidence="2" type="ORF">Tco_0749219</name>
</gene>
<reference evidence="2" key="1">
    <citation type="journal article" date="2022" name="Int. J. Mol. Sci.">
        <title>Draft Genome of Tanacetum Coccineum: Genomic Comparison of Closely Related Tanacetum-Family Plants.</title>
        <authorList>
            <person name="Yamashiro T."/>
            <person name="Shiraishi A."/>
            <person name="Nakayama K."/>
            <person name="Satake H."/>
        </authorList>
    </citation>
    <scope>NUCLEOTIDE SEQUENCE</scope>
</reference>
<feature type="region of interest" description="Disordered" evidence="1">
    <location>
        <begin position="1"/>
        <end position="29"/>
    </location>
</feature>
<accession>A0ABQ4YXR9</accession>
<evidence type="ECO:0000313" key="2">
    <source>
        <dbReference type="EMBL" id="GJS82678.1"/>
    </source>
</evidence>
<name>A0ABQ4YXR9_9ASTR</name>